<sequence>MLTALIVGVLPVAVWFMIGCALALIVNCPRLGQQRDRIASHADSVVAVVAMVFAAAVFTGVLSGTGMIEQMARYLLIALPESRLPFFSIIVAVLSVPFTFCMSNDVFYFGAMPLLAEAGVQHGIGAMEIARASLLDQPIHMLSPLVPAMYVLIGLPKVDLGDHHRLAIKRALLVCTAVNR</sequence>
<evidence type="ECO:0000313" key="3">
    <source>
        <dbReference type="Proteomes" id="UP001501218"/>
    </source>
</evidence>
<keyword evidence="1" id="KW-0472">Membrane</keyword>
<dbReference type="RefSeq" id="WP_344136882.1">
    <property type="nucleotide sequence ID" value="NZ_BAAARA010000022.1"/>
</dbReference>
<reference evidence="3" key="1">
    <citation type="journal article" date="2019" name="Int. J. Syst. Evol. Microbiol.">
        <title>The Global Catalogue of Microorganisms (GCM) 10K type strain sequencing project: providing services to taxonomists for standard genome sequencing and annotation.</title>
        <authorList>
            <consortium name="The Broad Institute Genomics Platform"/>
            <consortium name="The Broad Institute Genome Sequencing Center for Infectious Disease"/>
            <person name="Wu L."/>
            <person name="Ma J."/>
        </authorList>
    </citation>
    <scope>NUCLEOTIDE SEQUENCE [LARGE SCALE GENOMIC DNA]</scope>
    <source>
        <strain evidence="3">JCM 16221</strain>
    </source>
</reference>
<evidence type="ECO:0000256" key="1">
    <source>
        <dbReference type="SAM" id="Phobius"/>
    </source>
</evidence>
<organism evidence="2 3">
    <name type="scientific">Saccharopolyspora halophila</name>
    <dbReference type="NCBI Taxonomy" id="405551"/>
    <lineage>
        <taxon>Bacteria</taxon>
        <taxon>Bacillati</taxon>
        <taxon>Actinomycetota</taxon>
        <taxon>Actinomycetes</taxon>
        <taxon>Pseudonocardiales</taxon>
        <taxon>Pseudonocardiaceae</taxon>
        <taxon>Saccharopolyspora</taxon>
    </lineage>
</organism>
<keyword evidence="3" id="KW-1185">Reference proteome</keyword>
<dbReference type="EMBL" id="BAAARA010000022">
    <property type="protein sequence ID" value="GAA2361436.1"/>
    <property type="molecule type" value="Genomic_DNA"/>
</dbReference>
<feature type="transmembrane region" description="Helical" evidence="1">
    <location>
        <begin position="6"/>
        <end position="25"/>
    </location>
</feature>
<evidence type="ECO:0008006" key="4">
    <source>
        <dbReference type="Google" id="ProtNLM"/>
    </source>
</evidence>
<keyword evidence="1" id="KW-0812">Transmembrane</keyword>
<dbReference type="Proteomes" id="UP001501218">
    <property type="component" value="Unassembled WGS sequence"/>
</dbReference>
<feature type="transmembrane region" description="Helical" evidence="1">
    <location>
        <begin position="45"/>
        <end position="64"/>
    </location>
</feature>
<keyword evidence="1" id="KW-1133">Transmembrane helix</keyword>
<comment type="caution">
    <text evidence="2">The sequence shown here is derived from an EMBL/GenBank/DDBJ whole genome shotgun (WGS) entry which is preliminary data.</text>
</comment>
<gene>
    <name evidence="2" type="ORF">GCM10009854_45980</name>
</gene>
<evidence type="ECO:0000313" key="2">
    <source>
        <dbReference type="EMBL" id="GAA2361436.1"/>
    </source>
</evidence>
<protein>
    <recommendedName>
        <fullName evidence="4">Citrate transporter-like domain-containing protein</fullName>
    </recommendedName>
</protein>
<feature type="transmembrane region" description="Helical" evidence="1">
    <location>
        <begin position="84"/>
        <end position="102"/>
    </location>
</feature>
<accession>A0ABP5TTT4</accession>
<name>A0ABP5TTT4_9PSEU</name>
<proteinExistence type="predicted"/>